<organism evidence="2 3">
    <name type="scientific">Rotaria magnacalcarata</name>
    <dbReference type="NCBI Taxonomy" id="392030"/>
    <lineage>
        <taxon>Eukaryota</taxon>
        <taxon>Metazoa</taxon>
        <taxon>Spiralia</taxon>
        <taxon>Gnathifera</taxon>
        <taxon>Rotifera</taxon>
        <taxon>Eurotatoria</taxon>
        <taxon>Bdelloidea</taxon>
        <taxon>Philodinida</taxon>
        <taxon>Philodinidae</taxon>
        <taxon>Rotaria</taxon>
    </lineage>
</organism>
<proteinExistence type="predicted"/>
<evidence type="ECO:0000256" key="1">
    <source>
        <dbReference type="SAM" id="MobiDB-lite"/>
    </source>
</evidence>
<name>A0A8S3J4V9_9BILA</name>
<dbReference type="AlphaFoldDB" id="A0A8S3J4V9"/>
<feature type="compositionally biased region" description="Polar residues" evidence="1">
    <location>
        <begin position="39"/>
        <end position="71"/>
    </location>
</feature>
<reference evidence="2" key="1">
    <citation type="submission" date="2021-02" db="EMBL/GenBank/DDBJ databases">
        <authorList>
            <person name="Nowell W R."/>
        </authorList>
    </citation>
    <scope>NUCLEOTIDE SEQUENCE</scope>
</reference>
<evidence type="ECO:0000313" key="2">
    <source>
        <dbReference type="EMBL" id="CAF5212802.1"/>
    </source>
</evidence>
<feature type="non-terminal residue" evidence="2">
    <location>
        <position position="96"/>
    </location>
</feature>
<feature type="non-terminal residue" evidence="2">
    <location>
        <position position="1"/>
    </location>
</feature>
<feature type="compositionally biased region" description="Basic and acidic residues" evidence="1">
    <location>
        <begin position="72"/>
        <end position="84"/>
    </location>
</feature>
<evidence type="ECO:0000313" key="3">
    <source>
        <dbReference type="Proteomes" id="UP000681720"/>
    </source>
</evidence>
<protein>
    <submittedName>
        <fullName evidence="2">Uncharacterized protein</fullName>
    </submittedName>
</protein>
<sequence>MVSYDNQNRLQRQHPMDGPNDYISQPPPPVQSSSSSSPLYQQNYGSSRNVTLPDSQQNTRRSNSYNMPQRQMHNESDIQNDDRHQGRHRRPSVETT</sequence>
<dbReference type="EMBL" id="CAJOBJ010354785">
    <property type="protein sequence ID" value="CAF5212802.1"/>
    <property type="molecule type" value="Genomic_DNA"/>
</dbReference>
<accession>A0A8S3J4V9</accession>
<dbReference type="Proteomes" id="UP000681720">
    <property type="component" value="Unassembled WGS sequence"/>
</dbReference>
<feature type="compositionally biased region" description="Polar residues" evidence="1">
    <location>
        <begin position="1"/>
        <end position="10"/>
    </location>
</feature>
<feature type="region of interest" description="Disordered" evidence="1">
    <location>
        <begin position="1"/>
        <end position="96"/>
    </location>
</feature>
<gene>
    <name evidence="2" type="ORF">GIL414_LOCUS80404</name>
</gene>
<comment type="caution">
    <text evidence="2">The sequence shown here is derived from an EMBL/GenBank/DDBJ whole genome shotgun (WGS) entry which is preliminary data.</text>
</comment>